<dbReference type="PANTHER" id="PTHR20930:SF0">
    <property type="entry name" value="PROTEIN ILRUN"/>
    <property type="match status" value="1"/>
</dbReference>
<dbReference type="Pfam" id="PF00569">
    <property type="entry name" value="ZZ"/>
    <property type="match status" value="2"/>
</dbReference>
<sequence length="817" mass="89845">MPPHQNSPITPSSLITVKVLHQGVTRRYRLQYRELSPDSFPSRIRHILAIRDDEEIVIERYSDSSASYVLIESGNLAAYRQLARAAKAKSKLLIRVAVPARIEAAAANNPEQTKKQLEGPVIVSSSPISPNTTERPSHLDTASTVSSAVASAATATATPASTVIDAKAEKVEKAMDLPLSDSNSPCWVDCNKCGKRTSECHYHCDECDNGDFDLCPFCIDSGVTCHDKSHLLVKRFMRDGLIVNQGKINEKPAASPRAVTEPLQKEKVKTSDVKPVSETVPRQTTGQVQTPAKTSGDRTPVAVPQWVCNGCVREFPESDSFVTCLNCLSFDLCLECLVKDKHGHNPLHEFRLNNKNEMTTYRSQEITKLCRPGRNLIHDAYCDGCDKRINGIRHKCLDCPDWDFCDSCAKSARINHPGHRFAKLTNGIDLHWKPEPVHKGILCDGPFCAHSQKYITGIRYKCTVCHDTDFCQICEAHPSTRHNETHPLIKIRTPVASLSVTTVNESAKLKNAVSLGDIGKEKKASSHESTSSTSSVIDAATQVEASVGQSAKTEQKKPVQEAPEAKPRPQHSEPAAPLNGIFVGDTVPDGSKVYADQSFTQTWSVFNPGPRPWPKGVAVHYVGGDTMFDVDMTRPVGTKDLMNAMRSEPTEHEVDVFKTHKFTVKMKAPSRVITGTETDRRISVWAIKDAEGKAFGHKLWCDVIVLPSSFGLQQAIIEEEQKELEKSDVILPSPEQASAASSTTAVSPEPSSTKPAARRDGLDIEDLSSEVNDLSIENTDYSYDTEDANSSSGDDSFLTDDEFEVLSEEEIEASMHR</sequence>
<feature type="compositionally biased region" description="Basic and acidic residues" evidence="5">
    <location>
        <begin position="553"/>
        <end position="571"/>
    </location>
</feature>
<dbReference type="OrthoDB" id="661148at2759"/>
<evidence type="ECO:0000256" key="4">
    <source>
        <dbReference type="PROSITE-ProRule" id="PRU00228"/>
    </source>
</evidence>
<dbReference type="InterPro" id="IPR043145">
    <property type="entry name" value="Znf_ZZ_sf"/>
</dbReference>
<keyword evidence="2 4" id="KW-0863">Zinc-finger</keyword>
<dbReference type="AlphaFoldDB" id="A0A167WJ52"/>
<feature type="compositionally biased region" description="Polar residues" evidence="5">
    <location>
        <begin position="280"/>
        <end position="293"/>
    </location>
</feature>
<keyword evidence="8" id="KW-1185">Reference proteome</keyword>
<dbReference type="InterPro" id="IPR032350">
    <property type="entry name" value="Nbr1_FW"/>
</dbReference>
<feature type="region of interest" description="Disordered" evidence="5">
    <location>
        <begin position="519"/>
        <end position="538"/>
    </location>
</feature>
<accession>A0A167WJ52</accession>
<evidence type="ECO:0000256" key="2">
    <source>
        <dbReference type="ARBA" id="ARBA00022771"/>
    </source>
</evidence>
<name>A0A167WJ52_9EURO</name>
<dbReference type="SMART" id="SM00291">
    <property type="entry name" value="ZnF_ZZ"/>
    <property type="match status" value="4"/>
</dbReference>
<evidence type="ECO:0000256" key="1">
    <source>
        <dbReference type="ARBA" id="ARBA00022723"/>
    </source>
</evidence>
<dbReference type="InterPro" id="IPR000433">
    <property type="entry name" value="Znf_ZZ"/>
</dbReference>
<dbReference type="SUPFAM" id="SSF57850">
    <property type="entry name" value="RING/U-box"/>
    <property type="match status" value="4"/>
</dbReference>
<feature type="region of interest" description="Disordered" evidence="5">
    <location>
        <begin position="252"/>
        <end position="297"/>
    </location>
</feature>
<keyword evidence="3" id="KW-0862">Zinc</keyword>
<dbReference type="Gene3D" id="2.60.40.10">
    <property type="entry name" value="Immunoglobulins"/>
    <property type="match status" value="1"/>
</dbReference>
<dbReference type="Proteomes" id="UP000242877">
    <property type="component" value="Unassembled WGS sequence"/>
</dbReference>
<protein>
    <submittedName>
        <fullName evidence="7">ZZ type zinc finger domain-containing protein</fullName>
    </submittedName>
</protein>
<dbReference type="CDD" id="cd14947">
    <property type="entry name" value="NBR1_like"/>
    <property type="match status" value="1"/>
</dbReference>
<dbReference type="CDD" id="cd02340">
    <property type="entry name" value="ZZ_NBR1_like"/>
    <property type="match status" value="2"/>
</dbReference>
<evidence type="ECO:0000313" key="8">
    <source>
        <dbReference type="Proteomes" id="UP000242877"/>
    </source>
</evidence>
<feature type="region of interest" description="Disordered" evidence="5">
    <location>
        <begin position="734"/>
        <end position="800"/>
    </location>
</feature>
<dbReference type="Pfam" id="PF16158">
    <property type="entry name" value="N_BRCA1_IG"/>
    <property type="match status" value="1"/>
</dbReference>
<dbReference type="PANTHER" id="PTHR20930">
    <property type="entry name" value="OVARIAN CARCINOMA ANTIGEN CA125-RELATED"/>
    <property type="match status" value="1"/>
</dbReference>
<comment type="caution">
    <text evidence="7">The sequence shown here is derived from an EMBL/GenBank/DDBJ whole genome shotgun (WGS) entry which is preliminary data.</text>
</comment>
<feature type="compositionally biased region" description="Basic and acidic residues" evidence="5">
    <location>
        <begin position="263"/>
        <end position="272"/>
    </location>
</feature>
<dbReference type="EMBL" id="AZGZ01000023">
    <property type="protein sequence ID" value="KZZ88916.1"/>
    <property type="molecule type" value="Genomic_DNA"/>
</dbReference>
<organism evidence="7 8">
    <name type="scientific">Ascosphaera apis ARSEF 7405</name>
    <dbReference type="NCBI Taxonomy" id="392613"/>
    <lineage>
        <taxon>Eukaryota</taxon>
        <taxon>Fungi</taxon>
        <taxon>Dikarya</taxon>
        <taxon>Ascomycota</taxon>
        <taxon>Pezizomycotina</taxon>
        <taxon>Eurotiomycetes</taxon>
        <taxon>Eurotiomycetidae</taxon>
        <taxon>Onygenales</taxon>
        <taxon>Ascosphaeraceae</taxon>
        <taxon>Ascosphaera</taxon>
    </lineage>
</organism>
<proteinExistence type="predicted"/>
<feature type="compositionally biased region" description="Low complexity" evidence="5">
    <location>
        <begin position="120"/>
        <end position="130"/>
    </location>
</feature>
<feature type="domain" description="ZZ-type" evidence="6">
    <location>
        <begin position="443"/>
        <end position="496"/>
    </location>
</feature>
<feature type="region of interest" description="Disordered" evidence="5">
    <location>
        <begin position="109"/>
        <end position="143"/>
    </location>
</feature>
<feature type="region of interest" description="Disordered" evidence="5">
    <location>
        <begin position="544"/>
        <end position="578"/>
    </location>
</feature>
<dbReference type="VEuPathDB" id="FungiDB:AAP_04708"/>
<dbReference type="GO" id="GO:0008270">
    <property type="term" value="F:zinc ion binding"/>
    <property type="evidence" value="ECO:0007669"/>
    <property type="project" value="UniProtKB-KW"/>
</dbReference>
<gene>
    <name evidence="7" type="ORF">AAP_04708</name>
</gene>
<feature type="compositionally biased region" description="Low complexity" evidence="5">
    <location>
        <begin position="734"/>
        <end position="753"/>
    </location>
</feature>
<keyword evidence="1" id="KW-0479">Metal-binding</keyword>
<reference evidence="7 8" key="1">
    <citation type="journal article" date="2016" name="Genome Biol. Evol.">
        <title>Divergent and convergent evolution of fungal pathogenicity.</title>
        <authorList>
            <person name="Shang Y."/>
            <person name="Xiao G."/>
            <person name="Zheng P."/>
            <person name="Cen K."/>
            <person name="Zhan S."/>
            <person name="Wang C."/>
        </authorList>
    </citation>
    <scope>NUCLEOTIDE SEQUENCE [LARGE SCALE GENOMIC DNA]</scope>
    <source>
        <strain evidence="7 8">ARSEF 7405</strain>
    </source>
</reference>
<evidence type="ECO:0000256" key="3">
    <source>
        <dbReference type="ARBA" id="ARBA00022833"/>
    </source>
</evidence>
<dbReference type="Gene3D" id="3.30.60.90">
    <property type="match status" value="3"/>
</dbReference>
<feature type="compositionally biased region" description="Polar residues" evidence="5">
    <location>
        <begin position="769"/>
        <end position="794"/>
    </location>
</feature>
<dbReference type="InterPro" id="IPR013783">
    <property type="entry name" value="Ig-like_fold"/>
</dbReference>
<evidence type="ECO:0000313" key="7">
    <source>
        <dbReference type="EMBL" id="KZZ88916.1"/>
    </source>
</evidence>
<dbReference type="PROSITE" id="PS50135">
    <property type="entry name" value="ZF_ZZ_2"/>
    <property type="match status" value="1"/>
</dbReference>
<evidence type="ECO:0000259" key="6">
    <source>
        <dbReference type="PROSITE" id="PS50135"/>
    </source>
</evidence>
<evidence type="ECO:0000256" key="5">
    <source>
        <dbReference type="SAM" id="MobiDB-lite"/>
    </source>
</evidence>